<gene>
    <name evidence="3" type="ORF">AOC05_09370</name>
</gene>
<feature type="region of interest" description="Disordered" evidence="1">
    <location>
        <begin position="263"/>
        <end position="283"/>
    </location>
</feature>
<reference evidence="4" key="1">
    <citation type="submission" date="2015-09" db="EMBL/GenBank/DDBJ databases">
        <title>Complete genome of Arthrobacter alpinus strain R3.8.</title>
        <authorList>
            <person name="See-Too W.S."/>
            <person name="Chan K.G."/>
        </authorList>
    </citation>
    <scope>NUCLEOTIDE SEQUENCE [LARGE SCALE GENOMIC DNA]</scope>
    <source>
        <strain evidence="4">R3.8</strain>
    </source>
</reference>
<name>A0A0M3UG50_9MICC</name>
<keyword evidence="2" id="KW-0732">Signal</keyword>
<dbReference type="AlphaFoldDB" id="A0A0M3UG50"/>
<evidence type="ECO:0000313" key="4">
    <source>
        <dbReference type="Proteomes" id="UP000062833"/>
    </source>
</evidence>
<evidence type="ECO:0000313" key="3">
    <source>
        <dbReference type="EMBL" id="ALE92475.1"/>
    </source>
</evidence>
<keyword evidence="4" id="KW-1185">Reference proteome</keyword>
<evidence type="ECO:0000256" key="2">
    <source>
        <dbReference type="SAM" id="SignalP"/>
    </source>
</evidence>
<organism evidence="3 4">
    <name type="scientific">Arthrobacter alpinus</name>
    <dbReference type="NCBI Taxonomy" id="656366"/>
    <lineage>
        <taxon>Bacteria</taxon>
        <taxon>Bacillati</taxon>
        <taxon>Actinomycetota</taxon>
        <taxon>Actinomycetes</taxon>
        <taxon>Micrococcales</taxon>
        <taxon>Micrococcaceae</taxon>
        <taxon>Arthrobacter</taxon>
    </lineage>
</organism>
<feature type="signal peptide" evidence="2">
    <location>
        <begin position="1"/>
        <end position="42"/>
    </location>
</feature>
<dbReference type="EMBL" id="CP012677">
    <property type="protein sequence ID" value="ALE92475.1"/>
    <property type="molecule type" value="Genomic_DNA"/>
</dbReference>
<accession>A0A0M3UG50</accession>
<dbReference type="RefSeq" id="WP_062006999.1">
    <property type="nucleotide sequence ID" value="NZ_CP012677.1"/>
</dbReference>
<dbReference type="PATRIC" id="fig|656366.3.peg.2031"/>
<evidence type="ECO:0000256" key="1">
    <source>
        <dbReference type="SAM" id="MobiDB-lite"/>
    </source>
</evidence>
<proteinExistence type="predicted"/>
<protein>
    <recommendedName>
        <fullName evidence="5">Bacterial Ig-like domain-containing protein</fullName>
    </recommendedName>
</protein>
<evidence type="ECO:0008006" key="5">
    <source>
        <dbReference type="Google" id="ProtNLM"/>
    </source>
</evidence>
<feature type="chain" id="PRO_5005790633" description="Bacterial Ig-like domain-containing protein" evidence="2">
    <location>
        <begin position="43"/>
        <end position="283"/>
    </location>
</feature>
<dbReference type="KEGG" id="aaq:AOC05_09370"/>
<sequence length="283" mass="27981">MQATKPHPSKVSPSRPRTRTMAVAVTLAVAAFGFAGAMPALANDGGSLAEASANPANVGNAAAADLLVPVITSSGLPGPVVSGETAAIGVSVGSSQLGSPAASGFVFLMVNGEALQASAVTDGLASFVIRPLAGGNDSQVSILYSGHDAYSDGTLELGALVVGPATANLSLSVPKLPAYAGGLMGVDVTVASEDSAQYGSPDGTVVLTLDGVEVGTAQLLGSNHIGRGFAGLDEDLSAPDAQGTARFMVTNPVFCLAPPTALTSGHTSTRAVGSRKPPTCRIR</sequence>
<dbReference type="Proteomes" id="UP000062833">
    <property type="component" value="Chromosome"/>
</dbReference>